<protein>
    <submittedName>
        <fullName evidence="1">Uncharacterized protein</fullName>
    </submittedName>
</protein>
<dbReference type="KEGG" id="vg:26638857"/>
<proteinExistence type="predicted"/>
<name>A0A0F6SJ11_9CAUD</name>
<gene>
    <name evidence="1" type="ORF">PHIN3_128</name>
</gene>
<keyword evidence="2" id="KW-1185">Reference proteome</keyword>
<evidence type="ECO:0000313" key="1">
    <source>
        <dbReference type="EMBL" id="AKF13393.1"/>
    </source>
</evidence>
<dbReference type="OrthoDB" id="41733at10239"/>
<evidence type="ECO:0000313" key="2">
    <source>
        <dbReference type="Proteomes" id="UP000202958"/>
    </source>
</evidence>
<accession>A0A0F6SJ11</accession>
<sequence length="75" mass="8948">MNSNDISTERWREYIYHGEDGLFFSYRIDNPSRLFVKKDQNGDSHRVVDIEGVTHYPKRGWVAIRWFAPDQPVSF</sequence>
<reference evidence="1 2" key="1">
    <citation type="submission" date="2015-04" db="EMBL/GenBank/DDBJ databases">
        <authorList>
            <person name="Hodson T.S."/>
            <person name="Hyde J.R."/>
            <person name="Schouten J.T."/>
            <person name="Crockett J.T."/>
            <person name="Smith T.A."/>
            <person name="Merrill B.D."/>
            <person name="Crook M.B."/>
            <person name="Griffitts J.S."/>
            <person name="Burnett S.H."/>
            <person name="Grose J.H."/>
            <person name="Breakwell D.P."/>
        </authorList>
    </citation>
    <scope>NUCLEOTIDE SEQUENCE [LARGE SCALE GENOMIC DNA]</scope>
</reference>
<dbReference type="Proteomes" id="UP000202958">
    <property type="component" value="Segment"/>
</dbReference>
<dbReference type="EMBL" id="KR052482">
    <property type="protein sequence ID" value="AKF13393.1"/>
    <property type="molecule type" value="Genomic_DNA"/>
</dbReference>
<dbReference type="GeneID" id="26638857"/>
<organism evidence="1 2">
    <name type="scientific">Sinorhizobium phage phiN3</name>
    <dbReference type="NCBI Taxonomy" id="1647405"/>
    <lineage>
        <taxon>Viruses</taxon>
        <taxon>Duplodnaviria</taxon>
        <taxon>Heunggongvirae</taxon>
        <taxon>Uroviricota</taxon>
        <taxon>Caudoviricetes</taxon>
        <taxon>Emdodecavirus</taxon>
        <taxon>Emdodecavirus N3</taxon>
    </lineage>
</organism>
<dbReference type="RefSeq" id="YP_009212368.1">
    <property type="nucleotide sequence ID" value="NC_028945.1"/>
</dbReference>